<dbReference type="RefSeq" id="WP_013769632.1">
    <property type="nucleotide sequence ID" value="NC_015514.1"/>
</dbReference>
<dbReference type="EMBL" id="CP002666">
    <property type="protein sequence ID" value="AEE44603.1"/>
    <property type="molecule type" value="Genomic_DNA"/>
</dbReference>
<dbReference type="eggNOG" id="ENOG502ZAUQ">
    <property type="taxonomic scope" value="Bacteria"/>
</dbReference>
<evidence type="ECO:0000256" key="1">
    <source>
        <dbReference type="SAM" id="MobiDB-lite"/>
    </source>
</evidence>
<reference evidence="2 3" key="1">
    <citation type="submission" date="2011-04" db="EMBL/GenBank/DDBJ databases">
        <title>Complete sequence of Cellulomonas fimi ATCC 484.</title>
        <authorList>
            <consortium name="US DOE Joint Genome Institute"/>
            <person name="Lucas S."/>
            <person name="Han J."/>
            <person name="Lapidus A."/>
            <person name="Cheng J.-F."/>
            <person name="Goodwin L."/>
            <person name="Pitluck S."/>
            <person name="Peters L."/>
            <person name="Chertkov O."/>
            <person name="Detter J.C."/>
            <person name="Han C."/>
            <person name="Tapia R."/>
            <person name="Land M."/>
            <person name="Hauser L."/>
            <person name="Kyrpides N."/>
            <person name="Ivanova N."/>
            <person name="Ovchinnikova G."/>
            <person name="Pagani I."/>
            <person name="Mead D."/>
            <person name="Brumm P."/>
            <person name="Woyke T."/>
        </authorList>
    </citation>
    <scope>NUCLEOTIDE SEQUENCE [LARGE SCALE GENOMIC DNA]</scope>
    <source>
        <strain evidence="3">ATCC 484 / DSM 20113 / JCM 1341 / NBRC 15513 / NCIMB 8980 / NCTC 7547</strain>
    </source>
</reference>
<accession>F4H846</accession>
<feature type="region of interest" description="Disordered" evidence="1">
    <location>
        <begin position="134"/>
        <end position="163"/>
    </location>
</feature>
<dbReference type="HOGENOM" id="CLU_049448_1_0_11"/>
<evidence type="ECO:0000313" key="3">
    <source>
        <dbReference type="Proteomes" id="UP000008460"/>
    </source>
</evidence>
<dbReference type="AlphaFoldDB" id="F4H846"/>
<name>F4H846_CELFA</name>
<proteinExistence type="predicted"/>
<sequence>MNAYDLWFEVPDGIADHPRRPAAQARPAGPADGWIGSAGPGIDPTTWPRGTQTGLPMFHGITLLLPPEFRRRGPDLPAVAFFQGEGQFAAPRGVDDPDDPFVVDLARAVDHPHLARRVDIIDGEFALVRLTQDEYDAGPTPPPADPRGPGTHGPDDEGPNAWDTQEPTRRVWLLGRPDLNAGHVPVDALDAASTPGFVTPFDDGFHLLPWAQALAPSHLGGTAFPIQALQPGFTPYYLELDELPGMNFGSGSAQVDLESDAFDWAC</sequence>
<gene>
    <name evidence="2" type="ordered locus">Celf_0463</name>
</gene>
<dbReference type="Proteomes" id="UP000008460">
    <property type="component" value="Chromosome"/>
</dbReference>
<dbReference type="KEGG" id="cfi:Celf_0463"/>
<organism evidence="2 3">
    <name type="scientific">Cellulomonas fimi (strain ATCC 484 / DSM 20113 / JCM 1341 / CCUG 24087 / LMG 16345 / NBRC 15513 / NCIMB 8980 / NCTC 7547 / NRS-133)</name>
    <dbReference type="NCBI Taxonomy" id="590998"/>
    <lineage>
        <taxon>Bacteria</taxon>
        <taxon>Bacillati</taxon>
        <taxon>Actinomycetota</taxon>
        <taxon>Actinomycetes</taxon>
        <taxon>Micrococcales</taxon>
        <taxon>Cellulomonadaceae</taxon>
        <taxon>Cellulomonas</taxon>
    </lineage>
</organism>
<dbReference type="GO" id="GO:0016787">
    <property type="term" value="F:hydrolase activity"/>
    <property type="evidence" value="ECO:0007669"/>
    <property type="project" value="UniProtKB-KW"/>
</dbReference>
<protein>
    <submittedName>
        <fullName evidence="2">NUDIX hydrolase</fullName>
    </submittedName>
</protein>
<evidence type="ECO:0000313" key="2">
    <source>
        <dbReference type="EMBL" id="AEE44603.1"/>
    </source>
</evidence>
<keyword evidence="2" id="KW-0378">Hydrolase</keyword>
<dbReference type="STRING" id="590998.Celf_0463"/>
<keyword evidence="3" id="KW-1185">Reference proteome</keyword>